<evidence type="ECO:0000313" key="3">
    <source>
        <dbReference type="Proteomes" id="UP001560296"/>
    </source>
</evidence>
<evidence type="ECO:0000313" key="2">
    <source>
        <dbReference type="EMBL" id="MEX6504705.1"/>
    </source>
</evidence>
<evidence type="ECO:0008006" key="4">
    <source>
        <dbReference type="Google" id="ProtNLM"/>
    </source>
</evidence>
<keyword evidence="1" id="KW-1133">Transmembrane helix</keyword>
<dbReference type="EMBL" id="JBFTEG010000045">
    <property type="protein sequence ID" value="MEX6504705.1"/>
    <property type="molecule type" value="Genomic_DNA"/>
</dbReference>
<accession>A0ABV3YZD1</accession>
<proteinExistence type="predicted"/>
<comment type="caution">
    <text evidence="2">The sequence shown here is derived from an EMBL/GenBank/DDBJ whole genome shotgun (WGS) entry which is preliminary data.</text>
</comment>
<protein>
    <recommendedName>
        <fullName evidence="4">DUF4386 domain-containing protein</fullName>
    </recommendedName>
</protein>
<keyword evidence="3" id="KW-1185">Reference proteome</keyword>
<evidence type="ECO:0000256" key="1">
    <source>
        <dbReference type="SAM" id="Phobius"/>
    </source>
</evidence>
<sequence>MEGAPKIEGSKLVILRMAGVAMIIACVNYAYIGYITGIIEVGTRRHSLLMAGENLWLGYLFLLSSAAISTFLLFINKSQAKEFNALAKTFGSAWFVILGACILTNMSAR</sequence>
<feature type="transmembrane region" description="Helical" evidence="1">
    <location>
        <begin position="87"/>
        <end position="108"/>
    </location>
</feature>
<reference evidence="2 3" key="1">
    <citation type="submission" date="2024-07" db="EMBL/GenBank/DDBJ databases">
        <authorList>
            <person name="Li M."/>
        </authorList>
    </citation>
    <scope>NUCLEOTIDE SEQUENCE [LARGE SCALE GENOMIC DNA]</scope>
    <source>
        <strain evidence="2 3">25A3E</strain>
    </source>
</reference>
<feature type="transmembrane region" description="Helical" evidence="1">
    <location>
        <begin position="55"/>
        <end position="75"/>
    </location>
</feature>
<keyword evidence="1" id="KW-0472">Membrane</keyword>
<dbReference type="RefSeq" id="WP_369289623.1">
    <property type="nucleotide sequence ID" value="NZ_JBFTEG010000045.1"/>
</dbReference>
<name>A0ABV3YZD1_9PSED</name>
<gene>
    <name evidence="2" type="ORF">AB5S05_21960</name>
</gene>
<dbReference type="Proteomes" id="UP001560296">
    <property type="component" value="Unassembled WGS sequence"/>
</dbReference>
<keyword evidence="1" id="KW-0812">Transmembrane</keyword>
<organism evidence="2 3">
    <name type="scientific">Pseudomonas zhanjiangensis</name>
    <dbReference type="NCBI Taxonomy" id="3239015"/>
    <lineage>
        <taxon>Bacteria</taxon>
        <taxon>Pseudomonadati</taxon>
        <taxon>Pseudomonadota</taxon>
        <taxon>Gammaproteobacteria</taxon>
        <taxon>Pseudomonadales</taxon>
        <taxon>Pseudomonadaceae</taxon>
        <taxon>Pseudomonas</taxon>
    </lineage>
</organism>
<feature type="transmembrane region" description="Helical" evidence="1">
    <location>
        <begin position="12"/>
        <end position="35"/>
    </location>
</feature>